<dbReference type="Proteomes" id="UP000077857">
    <property type="component" value="Unassembled WGS sequence"/>
</dbReference>
<dbReference type="GO" id="GO:0071111">
    <property type="term" value="F:cyclic-guanylate-specific phosphodiesterase activity"/>
    <property type="evidence" value="ECO:0007669"/>
    <property type="project" value="InterPro"/>
</dbReference>
<dbReference type="Pfam" id="PF00563">
    <property type="entry name" value="EAL"/>
    <property type="match status" value="1"/>
</dbReference>
<dbReference type="InterPro" id="IPR035919">
    <property type="entry name" value="EAL_sf"/>
</dbReference>
<accession>A0A177NDB4</accession>
<dbReference type="InterPro" id="IPR001633">
    <property type="entry name" value="EAL_dom"/>
</dbReference>
<name>A0A177NDB4_9GAMM</name>
<comment type="caution">
    <text evidence="2">The sequence shown here is derived from an EMBL/GenBank/DDBJ whole genome shotgun (WGS) entry which is preliminary data.</text>
</comment>
<dbReference type="AlphaFoldDB" id="A0A177NDB4"/>
<dbReference type="InterPro" id="IPR050706">
    <property type="entry name" value="Cyclic-di-GMP_PDE-like"/>
</dbReference>
<dbReference type="PANTHER" id="PTHR33121">
    <property type="entry name" value="CYCLIC DI-GMP PHOSPHODIESTERASE PDEF"/>
    <property type="match status" value="1"/>
</dbReference>
<dbReference type="CDD" id="cd01948">
    <property type="entry name" value="EAL"/>
    <property type="match status" value="1"/>
</dbReference>
<gene>
    <name evidence="2" type="ORF">A1507_12595</name>
</gene>
<dbReference type="SMART" id="SM00052">
    <property type="entry name" value="EAL"/>
    <property type="match status" value="1"/>
</dbReference>
<evidence type="ECO:0000313" key="3">
    <source>
        <dbReference type="Proteomes" id="UP000077857"/>
    </source>
</evidence>
<dbReference type="PROSITE" id="PS50883">
    <property type="entry name" value="EAL"/>
    <property type="match status" value="1"/>
</dbReference>
<evidence type="ECO:0000259" key="1">
    <source>
        <dbReference type="PROSITE" id="PS50883"/>
    </source>
</evidence>
<protein>
    <submittedName>
        <fullName evidence="2">Diguanylate phosphodiesterase</fullName>
    </submittedName>
</protein>
<dbReference type="RefSeq" id="WP_064040554.1">
    <property type="nucleotide sequence ID" value="NZ_LUUJ01000078.1"/>
</dbReference>
<feature type="domain" description="EAL" evidence="1">
    <location>
        <begin position="17"/>
        <end position="264"/>
    </location>
</feature>
<proteinExistence type="predicted"/>
<dbReference type="Gene3D" id="3.20.20.450">
    <property type="entry name" value="EAL domain"/>
    <property type="match status" value="1"/>
</dbReference>
<dbReference type="OrthoDB" id="1673646at2"/>
<sequence>MPHQPSPNAKAPTAENNLPACNRCQDLAELDFDFSFAYQPIVNFFARTIFAHEALVRGINGESAASVLSRVTDENRYRFDQSCRVKAVEGAAKLGIQEFLSINFLPNAVYQPEACIRSTFEAAHKYNFSKDRIIFEVVEGEDVSDRPHLINIFTEYRRFGFKTAIDDFGAGYAGLNLLAEFQPDLIKLDMDLIRDIHLNKAKQAIVRGVAQICRELEIEILAEGIETKAERDFLLSCGVTLFQGYLFCKPAFQAIGRIDPDAWT</sequence>
<dbReference type="SUPFAM" id="SSF141868">
    <property type="entry name" value="EAL domain-like"/>
    <property type="match status" value="1"/>
</dbReference>
<dbReference type="PANTHER" id="PTHR33121:SF15">
    <property type="entry name" value="BLUE LIGHT- AND TEMPERATURE-REGULATED ANTIREPRESSOR BLUF"/>
    <property type="match status" value="1"/>
</dbReference>
<organism evidence="2 3">
    <name type="scientific">Methylomonas koyamae</name>
    <dbReference type="NCBI Taxonomy" id="702114"/>
    <lineage>
        <taxon>Bacteria</taxon>
        <taxon>Pseudomonadati</taxon>
        <taxon>Pseudomonadota</taxon>
        <taxon>Gammaproteobacteria</taxon>
        <taxon>Methylococcales</taxon>
        <taxon>Methylococcaceae</taxon>
        <taxon>Methylomonas</taxon>
    </lineage>
</organism>
<reference evidence="2 3" key="1">
    <citation type="submission" date="2016-03" db="EMBL/GenBank/DDBJ databases">
        <authorList>
            <person name="Ploux O."/>
        </authorList>
    </citation>
    <scope>NUCLEOTIDE SEQUENCE [LARGE SCALE GENOMIC DNA]</scope>
    <source>
        <strain evidence="2 3">R-45378</strain>
    </source>
</reference>
<dbReference type="EMBL" id="LUUJ01000078">
    <property type="protein sequence ID" value="OAI16048.1"/>
    <property type="molecule type" value="Genomic_DNA"/>
</dbReference>
<evidence type="ECO:0000313" key="2">
    <source>
        <dbReference type="EMBL" id="OAI16048.1"/>
    </source>
</evidence>